<keyword evidence="5" id="KW-0175">Coiled coil</keyword>
<dbReference type="SUPFAM" id="SSF52540">
    <property type="entry name" value="P-loop containing nucleoside triphosphate hydrolases"/>
    <property type="match status" value="1"/>
</dbReference>
<name>A0A9W6WU81_9STRA</name>
<evidence type="ECO:0000313" key="9">
    <source>
        <dbReference type="Proteomes" id="UP001165083"/>
    </source>
</evidence>
<evidence type="ECO:0000256" key="3">
    <source>
        <dbReference type="ARBA" id="ARBA00022741"/>
    </source>
</evidence>
<protein>
    <submittedName>
        <fullName evidence="8">Unnamed protein product</fullName>
    </submittedName>
</protein>
<evidence type="ECO:0000256" key="5">
    <source>
        <dbReference type="ARBA" id="ARBA00023054"/>
    </source>
</evidence>
<keyword evidence="3" id="KW-0547">Nucleotide-binding</keyword>
<dbReference type="InterPro" id="IPR001752">
    <property type="entry name" value="Kinesin_motor_dom"/>
</dbReference>
<dbReference type="EMBL" id="BSXW01000665">
    <property type="protein sequence ID" value="GMF27544.1"/>
    <property type="molecule type" value="Genomic_DNA"/>
</dbReference>
<dbReference type="OrthoDB" id="3176171at2759"/>
<keyword evidence="9" id="KW-1185">Reference proteome</keyword>
<keyword evidence="4" id="KW-0067">ATP-binding</keyword>
<dbReference type="InterPro" id="IPR027640">
    <property type="entry name" value="Kinesin-like_fam"/>
</dbReference>
<comment type="caution">
    <text evidence="8">The sequence shown here is derived from an EMBL/GenBank/DDBJ whole genome shotgun (WGS) entry which is preliminary data.</text>
</comment>
<evidence type="ECO:0000259" key="7">
    <source>
        <dbReference type="PROSITE" id="PS50067"/>
    </source>
</evidence>
<dbReference type="AlphaFoldDB" id="A0A9W6WU81"/>
<dbReference type="PROSITE" id="PS50067">
    <property type="entry name" value="KINESIN_MOTOR_2"/>
    <property type="match status" value="1"/>
</dbReference>
<dbReference type="PROSITE" id="PS00411">
    <property type="entry name" value="KINESIN_MOTOR_1"/>
    <property type="match status" value="1"/>
</dbReference>
<reference evidence="8" key="1">
    <citation type="submission" date="2023-04" db="EMBL/GenBank/DDBJ databases">
        <title>Phytophthora lilii NBRC 32176.</title>
        <authorList>
            <person name="Ichikawa N."/>
            <person name="Sato H."/>
            <person name="Tonouchi N."/>
        </authorList>
    </citation>
    <scope>NUCLEOTIDE SEQUENCE</scope>
    <source>
        <strain evidence="8">NBRC 32176</strain>
    </source>
</reference>
<dbReference type="GO" id="GO:0003777">
    <property type="term" value="F:microtubule motor activity"/>
    <property type="evidence" value="ECO:0007669"/>
    <property type="project" value="InterPro"/>
</dbReference>
<keyword evidence="2" id="KW-0963">Cytoplasm</keyword>
<evidence type="ECO:0000256" key="2">
    <source>
        <dbReference type="ARBA" id="ARBA00022490"/>
    </source>
</evidence>
<sequence length="191" mass="21014">MGGSNGPALESVTDNGLIPHFLRDLFKALRSDASVKTTAKVSFLEIYCDEIRDLLADGGEPARGITQNGIRQSSAPRLTIHEDDQDVWVEGLQQTSVKTVDEALRLLQAGRQRQTTGSHALNDHSSRSHAVYTLNVSRVFGNKIKQAKLTFVDLAGSERVKKTLLEGQGMKEGSHINSKRTQAVFYCEYAI</sequence>
<dbReference type="SMART" id="SM00129">
    <property type="entry name" value="KISc"/>
    <property type="match status" value="1"/>
</dbReference>
<comment type="similarity">
    <text evidence="6">Belongs to the TRAFAC class myosin-kinesin ATPase superfamily. Kinesin family.</text>
</comment>
<evidence type="ECO:0000256" key="1">
    <source>
        <dbReference type="ARBA" id="ARBA00004496"/>
    </source>
</evidence>
<dbReference type="GO" id="GO:0005524">
    <property type="term" value="F:ATP binding"/>
    <property type="evidence" value="ECO:0007669"/>
    <property type="project" value="UniProtKB-KW"/>
</dbReference>
<dbReference type="GO" id="GO:0005737">
    <property type="term" value="C:cytoplasm"/>
    <property type="evidence" value="ECO:0007669"/>
    <property type="project" value="UniProtKB-SubCell"/>
</dbReference>
<evidence type="ECO:0000313" key="8">
    <source>
        <dbReference type="EMBL" id="GMF27544.1"/>
    </source>
</evidence>
<dbReference type="GO" id="GO:0007018">
    <property type="term" value="P:microtubule-based movement"/>
    <property type="evidence" value="ECO:0007669"/>
    <property type="project" value="InterPro"/>
</dbReference>
<dbReference type="GO" id="GO:0008017">
    <property type="term" value="F:microtubule binding"/>
    <property type="evidence" value="ECO:0007669"/>
    <property type="project" value="InterPro"/>
</dbReference>
<dbReference type="PANTHER" id="PTHR47969">
    <property type="entry name" value="CHROMOSOME-ASSOCIATED KINESIN KIF4A-RELATED"/>
    <property type="match status" value="1"/>
</dbReference>
<dbReference type="GO" id="GO:0005875">
    <property type="term" value="C:microtubule associated complex"/>
    <property type="evidence" value="ECO:0007669"/>
    <property type="project" value="TreeGrafter"/>
</dbReference>
<dbReference type="PANTHER" id="PTHR47969:SF15">
    <property type="entry name" value="CHROMOSOME-ASSOCIATED KINESIN KIF4A-RELATED"/>
    <property type="match status" value="1"/>
</dbReference>
<dbReference type="PRINTS" id="PR00380">
    <property type="entry name" value="KINESINHEAVY"/>
</dbReference>
<accession>A0A9W6WU81</accession>
<feature type="domain" description="Kinesin motor" evidence="7">
    <location>
        <begin position="1"/>
        <end position="191"/>
    </location>
</feature>
<evidence type="ECO:0000256" key="6">
    <source>
        <dbReference type="PROSITE-ProRule" id="PRU00283"/>
    </source>
</evidence>
<dbReference type="Pfam" id="PF00225">
    <property type="entry name" value="Kinesin"/>
    <property type="match status" value="1"/>
</dbReference>
<dbReference type="InterPro" id="IPR019821">
    <property type="entry name" value="Kinesin_motor_CS"/>
</dbReference>
<dbReference type="Gene3D" id="3.40.850.10">
    <property type="entry name" value="Kinesin motor domain"/>
    <property type="match status" value="1"/>
</dbReference>
<dbReference type="InterPro" id="IPR036961">
    <property type="entry name" value="Kinesin_motor_dom_sf"/>
</dbReference>
<gene>
    <name evidence="8" type="ORF">Plil01_001152600</name>
</gene>
<dbReference type="InterPro" id="IPR027417">
    <property type="entry name" value="P-loop_NTPase"/>
</dbReference>
<proteinExistence type="inferred from homology"/>
<dbReference type="Proteomes" id="UP001165083">
    <property type="component" value="Unassembled WGS sequence"/>
</dbReference>
<dbReference type="GO" id="GO:0007052">
    <property type="term" value="P:mitotic spindle organization"/>
    <property type="evidence" value="ECO:0007669"/>
    <property type="project" value="TreeGrafter"/>
</dbReference>
<evidence type="ECO:0000256" key="4">
    <source>
        <dbReference type="ARBA" id="ARBA00022840"/>
    </source>
</evidence>
<comment type="subcellular location">
    <subcellularLocation>
        <location evidence="1">Cytoplasm</location>
    </subcellularLocation>
</comment>
<dbReference type="GO" id="GO:0051231">
    <property type="term" value="P:spindle elongation"/>
    <property type="evidence" value="ECO:0007669"/>
    <property type="project" value="TreeGrafter"/>
</dbReference>
<comment type="caution">
    <text evidence="6">Lacks conserved residue(s) required for the propagation of feature annotation.</text>
</comment>
<organism evidence="8 9">
    <name type="scientific">Phytophthora lilii</name>
    <dbReference type="NCBI Taxonomy" id="2077276"/>
    <lineage>
        <taxon>Eukaryota</taxon>
        <taxon>Sar</taxon>
        <taxon>Stramenopiles</taxon>
        <taxon>Oomycota</taxon>
        <taxon>Peronosporomycetes</taxon>
        <taxon>Peronosporales</taxon>
        <taxon>Peronosporaceae</taxon>
        <taxon>Phytophthora</taxon>
    </lineage>
</organism>